<protein>
    <submittedName>
        <fullName evidence="8">Uncharacterized protein</fullName>
    </submittedName>
</protein>
<keyword evidence="9" id="KW-1185">Reference proteome</keyword>
<dbReference type="AlphaFoldDB" id="A0A835DQ43"/>
<dbReference type="InterPro" id="IPR052222">
    <property type="entry name" value="DESIGUAL"/>
</dbReference>
<dbReference type="PROSITE" id="PS51257">
    <property type="entry name" value="PROKAR_LIPOPROTEIN"/>
    <property type="match status" value="1"/>
</dbReference>
<sequence>MEKPRYGFAIVCSIVLSLGLIAFLSCFVAEFKRTKEKNMKVDGKLCYLPRSPAFGFGIAALICIFMAQIVGNLVICKQFCSKEKVVGKQTIAITLLVLSWISFGFAVILLGASTSMNNRQPYGKGWLDGECYIVKDGVYIGSAILVMATISFVLGSVFATRTKHFKNKIEQGRKVHAQVG</sequence>
<evidence type="ECO:0000256" key="5">
    <source>
        <dbReference type="ARBA" id="ARBA00023136"/>
    </source>
</evidence>
<gene>
    <name evidence="8" type="ORF">HHK36_000557</name>
</gene>
<evidence type="ECO:0000256" key="6">
    <source>
        <dbReference type="ARBA" id="ARBA00029467"/>
    </source>
</evidence>
<feature type="transmembrane region" description="Helical" evidence="7">
    <location>
        <begin position="95"/>
        <end position="117"/>
    </location>
</feature>
<dbReference type="Proteomes" id="UP000655225">
    <property type="component" value="Unassembled WGS sequence"/>
</dbReference>
<feature type="transmembrane region" description="Helical" evidence="7">
    <location>
        <begin position="7"/>
        <end position="31"/>
    </location>
</feature>
<feature type="transmembrane region" description="Helical" evidence="7">
    <location>
        <begin position="51"/>
        <end position="75"/>
    </location>
</feature>
<evidence type="ECO:0000313" key="8">
    <source>
        <dbReference type="EMBL" id="KAF8412588.1"/>
    </source>
</evidence>
<reference evidence="8 9" key="1">
    <citation type="submission" date="2020-04" db="EMBL/GenBank/DDBJ databases">
        <title>Plant Genome Project.</title>
        <authorList>
            <person name="Zhang R.-G."/>
        </authorList>
    </citation>
    <scope>NUCLEOTIDE SEQUENCE [LARGE SCALE GENOMIC DNA]</scope>
    <source>
        <strain evidence="8">YNK0</strain>
        <tissue evidence="8">Leaf</tissue>
    </source>
</reference>
<evidence type="ECO:0000256" key="3">
    <source>
        <dbReference type="ARBA" id="ARBA00022729"/>
    </source>
</evidence>
<dbReference type="OMA" id="VSFITCF"/>
<evidence type="ECO:0000256" key="2">
    <source>
        <dbReference type="ARBA" id="ARBA00022692"/>
    </source>
</evidence>
<name>A0A835DQ43_TETSI</name>
<comment type="similarity">
    <text evidence="6">Belongs to the DESIGUAL family.</text>
</comment>
<keyword evidence="4 7" id="KW-1133">Transmembrane helix</keyword>
<evidence type="ECO:0000256" key="4">
    <source>
        <dbReference type="ARBA" id="ARBA00022989"/>
    </source>
</evidence>
<dbReference type="EMBL" id="JABCRI010000001">
    <property type="protein sequence ID" value="KAF8412588.1"/>
    <property type="molecule type" value="Genomic_DNA"/>
</dbReference>
<proteinExistence type="inferred from homology"/>
<feature type="transmembrane region" description="Helical" evidence="7">
    <location>
        <begin position="137"/>
        <end position="159"/>
    </location>
</feature>
<evidence type="ECO:0000256" key="7">
    <source>
        <dbReference type="SAM" id="Phobius"/>
    </source>
</evidence>
<dbReference type="OrthoDB" id="1877293at2759"/>
<dbReference type="GO" id="GO:0012505">
    <property type="term" value="C:endomembrane system"/>
    <property type="evidence" value="ECO:0007669"/>
    <property type="project" value="UniProtKB-SubCell"/>
</dbReference>
<evidence type="ECO:0000313" key="9">
    <source>
        <dbReference type="Proteomes" id="UP000655225"/>
    </source>
</evidence>
<keyword evidence="2 7" id="KW-0812">Transmembrane</keyword>
<organism evidence="8 9">
    <name type="scientific">Tetracentron sinense</name>
    <name type="common">Spur-leaf</name>
    <dbReference type="NCBI Taxonomy" id="13715"/>
    <lineage>
        <taxon>Eukaryota</taxon>
        <taxon>Viridiplantae</taxon>
        <taxon>Streptophyta</taxon>
        <taxon>Embryophyta</taxon>
        <taxon>Tracheophyta</taxon>
        <taxon>Spermatophyta</taxon>
        <taxon>Magnoliopsida</taxon>
        <taxon>Trochodendrales</taxon>
        <taxon>Trochodendraceae</taxon>
        <taxon>Tetracentron</taxon>
    </lineage>
</organism>
<accession>A0A835DQ43</accession>
<keyword evidence="3" id="KW-0732">Signal</keyword>
<dbReference type="PANTHER" id="PTHR31769">
    <property type="entry name" value="OS07G0462200 PROTEIN-RELATED"/>
    <property type="match status" value="1"/>
</dbReference>
<comment type="subcellular location">
    <subcellularLocation>
        <location evidence="1">Endomembrane system</location>
        <topology evidence="1">Multi-pass membrane protein</topology>
    </subcellularLocation>
</comment>
<comment type="caution">
    <text evidence="8">The sequence shown here is derived from an EMBL/GenBank/DDBJ whole genome shotgun (WGS) entry which is preliminary data.</text>
</comment>
<dbReference type="Pfam" id="PF06749">
    <property type="entry name" value="DUF1218"/>
    <property type="match status" value="1"/>
</dbReference>
<dbReference type="InterPro" id="IPR009606">
    <property type="entry name" value="DEAL/Modifying_wall_lignin1/2"/>
</dbReference>
<evidence type="ECO:0000256" key="1">
    <source>
        <dbReference type="ARBA" id="ARBA00004127"/>
    </source>
</evidence>
<keyword evidence="5 7" id="KW-0472">Membrane</keyword>